<evidence type="ECO:0000313" key="5">
    <source>
        <dbReference type="Proteomes" id="UP000031938"/>
    </source>
</evidence>
<dbReference type="AlphaFoldDB" id="A0A0C2RII8"/>
<sequence>MQNERKRILNLVEKGTITATEALILLEALEKEPARASQQTDSTSIHTDKQSTSASTSHGESTTSYSSSSSSSTESSNTNRSKKKEFPFNFDEFFQQGKSTSEKQNKQGTNPTDRIMDFVQNAFEKVKGLDLEFNMGPSLEFTHTFESHDNDILDIEISVANGKVEIRPWDENYVKADCDVKVYRSDNQEKALAQLVENVIFNVQNKKLRYVSDLKMMKIDTVIYVPKLSYNRWDIRLFNGKFHGESANVNKVKVKTANGKIELANMLIEKGELETANGGIDVSNTRADSIEAESVNGKVAVEGAIDEMEVQSINGNVICKTSSTSARKMEAKTLAGSITLYVPESIPLDGVLKSNFGRFDINHREMDHIEEREEIMQRKLRFTRERPEGTKLYLFADAKTGVVSVKPQAAAKEQSSQENAQSTDPEE</sequence>
<evidence type="ECO:0000256" key="1">
    <source>
        <dbReference type="SAM" id="MobiDB-lite"/>
    </source>
</evidence>
<dbReference type="OrthoDB" id="2240743at2"/>
<feature type="region of interest" description="Disordered" evidence="1">
    <location>
        <begin position="405"/>
        <end position="427"/>
    </location>
</feature>
<reference evidence="4 5" key="1">
    <citation type="submission" date="2015-01" db="EMBL/GenBank/DDBJ databases">
        <title>Genome sequencing of Jeotgalibacillus soli.</title>
        <authorList>
            <person name="Goh K.M."/>
            <person name="Chan K.-G."/>
            <person name="Yaakop A.S."/>
            <person name="Ee R."/>
            <person name="Gan H.M."/>
            <person name="Chan C.S."/>
        </authorList>
    </citation>
    <scope>NUCLEOTIDE SEQUENCE [LARGE SCALE GENOMIC DNA]</scope>
    <source>
        <strain evidence="4 5">P9</strain>
    </source>
</reference>
<dbReference type="PIRSF" id="PIRSF012569">
    <property type="entry name" value="UCP012569"/>
    <property type="match status" value="1"/>
</dbReference>
<name>A0A0C2RII8_9BACL</name>
<dbReference type="Pfam" id="PF13349">
    <property type="entry name" value="DUF4097"/>
    <property type="match status" value="1"/>
</dbReference>
<gene>
    <name evidence="4" type="ORF">KP78_14380</name>
</gene>
<dbReference type="InterPro" id="IPR053959">
    <property type="entry name" value="YvlB/LiaX_N"/>
</dbReference>
<accession>A0A0C2RII8</accession>
<dbReference type="Pfam" id="PF22746">
    <property type="entry name" value="SHOCT-like_DUF2089-C"/>
    <property type="match status" value="1"/>
</dbReference>
<dbReference type="STRING" id="889306.KP78_14380"/>
<feature type="region of interest" description="Disordered" evidence="1">
    <location>
        <begin position="32"/>
        <end position="83"/>
    </location>
</feature>
<keyword evidence="5" id="KW-1185">Reference proteome</keyword>
<feature type="compositionally biased region" description="Low complexity" evidence="1">
    <location>
        <begin position="55"/>
        <end position="79"/>
    </location>
</feature>
<dbReference type="InterPro" id="IPR025164">
    <property type="entry name" value="Toastrack_DUF4097"/>
</dbReference>
<protein>
    <submittedName>
        <fullName evidence="4">Uncharacterized protein</fullName>
    </submittedName>
</protein>
<evidence type="ECO:0000259" key="3">
    <source>
        <dbReference type="Pfam" id="PF22746"/>
    </source>
</evidence>
<comment type="caution">
    <text evidence="4">The sequence shown here is derived from an EMBL/GenBank/DDBJ whole genome shotgun (WGS) entry which is preliminary data.</text>
</comment>
<dbReference type="EMBL" id="JXRP01000009">
    <property type="protein sequence ID" value="KIL49970.1"/>
    <property type="molecule type" value="Genomic_DNA"/>
</dbReference>
<proteinExistence type="predicted"/>
<evidence type="ECO:0000259" key="2">
    <source>
        <dbReference type="Pfam" id="PF13349"/>
    </source>
</evidence>
<feature type="compositionally biased region" description="Polar residues" evidence="1">
    <location>
        <begin position="413"/>
        <end position="427"/>
    </location>
</feature>
<evidence type="ECO:0000313" key="4">
    <source>
        <dbReference type="EMBL" id="KIL49970.1"/>
    </source>
</evidence>
<dbReference type="RefSeq" id="WP_041087286.1">
    <property type="nucleotide sequence ID" value="NZ_JXRP01000009.1"/>
</dbReference>
<feature type="compositionally biased region" description="Polar residues" evidence="1">
    <location>
        <begin position="36"/>
        <end position="54"/>
    </location>
</feature>
<dbReference type="Proteomes" id="UP000031938">
    <property type="component" value="Unassembled WGS sequence"/>
</dbReference>
<organism evidence="4 5">
    <name type="scientific">Jeotgalibacillus soli</name>
    <dbReference type="NCBI Taxonomy" id="889306"/>
    <lineage>
        <taxon>Bacteria</taxon>
        <taxon>Bacillati</taxon>
        <taxon>Bacillota</taxon>
        <taxon>Bacilli</taxon>
        <taxon>Bacillales</taxon>
        <taxon>Caryophanaceae</taxon>
        <taxon>Jeotgalibacillus</taxon>
    </lineage>
</organism>
<dbReference type="InterPro" id="IPR016599">
    <property type="entry name" value="UCP012569"/>
</dbReference>
<feature type="domain" description="DUF4097" evidence="2">
    <location>
        <begin position="154"/>
        <end position="363"/>
    </location>
</feature>
<dbReference type="PATRIC" id="fig|889306.3.peg.1449"/>
<feature type="domain" description="YvlB/LiaX N-terminal" evidence="3">
    <location>
        <begin position="3"/>
        <end position="33"/>
    </location>
</feature>